<keyword evidence="8" id="KW-1185">Reference proteome</keyword>
<keyword evidence="5" id="KW-0547">Nucleotide-binding</keyword>
<dbReference type="GO" id="GO:0008253">
    <property type="term" value="F:5'-nucleotidase activity"/>
    <property type="evidence" value="ECO:0007669"/>
    <property type="project" value="UniProtKB-UniRule"/>
</dbReference>
<evidence type="ECO:0000256" key="4">
    <source>
        <dbReference type="ARBA" id="ARBA00022801"/>
    </source>
</evidence>
<comment type="similarity">
    <text evidence="2 5">Belongs to the SurE nucleotidase family.</text>
</comment>
<evidence type="ECO:0000256" key="3">
    <source>
        <dbReference type="ARBA" id="ARBA00022723"/>
    </source>
</evidence>
<protein>
    <recommendedName>
        <fullName evidence="5">5'-nucleotidase SurE</fullName>
        <ecNumber evidence="5">3.1.3.5</ecNumber>
    </recommendedName>
    <alternativeName>
        <fullName evidence="5">Nucleoside 5'-monophosphate phosphohydrolase</fullName>
    </alternativeName>
</protein>
<feature type="binding site" evidence="5">
    <location>
        <position position="102"/>
    </location>
    <ligand>
        <name>a divalent metal cation</name>
        <dbReference type="ChEBI" id="CHEBI:60240"/>
    </ligand>
</feature>
<dbReference type="Gene3D" id="3.40.1210.10">
    <property type="entry name" value="Survival protein SurE-like phosphatase/nucleotidase"/>
    <property type="match status" value="1"/>
</dbReference>
<dbReference type="HAMAP" id="MF_00060">
    <property type="entry name" value="SurE"/>
    <property type="match status" value="1"/>
</dbReference>
<evidence type="ECO:0000313" key="7">
    <source>
        <dbReference type="EMBL" id="TCO23286.1"/>
    </source>
</evidence>
<dbReference type="NCBIfam" id="TIGR00087">
    <property type="entry name" value="surE"/>
    <property type="match status" value="1"/>
</dbReference>
<dbReference type="EC" id="3.1.3.5" evidence="5"/>
<accession>A0A4V2RZ00</accession>
<evidence type="ECO:0000313" key="8">
    <source>
        <dbReference type="Proteomes" id="UP000294508"/>
    </source>
</evidence>
<dbReference type="InterPro" id="IPR036523">
    <property type="entry name" value="SurE-like_sf"/>
</dbReference>
<dbReference type="PANTHER" id="PTHR30457">
    <property type="entry name" value="5'-NUCLEOTIDASE SURE"/>
    <property type="match status" value="1"/>
</dbReference>
<gene>
    <name evidence="5" type="primary">surE</name>
    <name evidence="7" type="ORF">EV652_109111</name>
</gene>
<dbReference type="SUPFAM" id="SSF64167">
    <property type="entry name" value="SurE-like"/>
    <property type="match status" value="1"/>
</dbReference>
<dbReference type="AlphaFoldDB" id="A0A4V2RZ00"/>
<feature type="binding site" evidence="5">
    <location>
        <position position="13"/>
    </location>
    <ligand>
        <name>a divalent metal cation</name>
        <dbReference type="ChEBI" id="CHEBI:60240"/>
    </ligand>
</feature>
<feature type="domain" description="Survival protein SurE-like phosphatase/nucleotidase" evidence="6">
    <location>
        <begin position="8"/>
        <end position="186"/>
    </location>
</feature>
<dbReference type="PANTHER" id="PTHR30457:SF0">
    <property type="entry name" value="PHOSPHATASE, PUTATIVE (AFU_ORTHOLOGUE AFUA_4G01070)-RELATED"/>
    <property type="match status" value="1"/>
</dbReference>
<feature type="binding site" evidence="5">
    <location>
        <position position="14"/>
    </location>
    <ligand>
        <name>a divalent metal cation</name>
        <dbReference type="ChEBI" id="CHEBI:60240"/>
    </ligand>
</feature>
<dbReference type="GO" id="GO:0000166">
    <property type="term" value="F:nucleotide binding"/>
    <property type="evidence" value="ECO:0007669"/>
    <property type="project" value="UniProtKB-KW"/>
</dbReference>
<dbReference type="GO" id="GO:0046872">
    <property type="term" value="F:metal ion binding"/>
    <property type="evidence" value="ECO:0007669"/>
    <property type="project" value="UniProtKB-UniRule"/>
</dbReference>
<keyword evidence="5" id="KW-0963">Cytoplasm</keyword>
<evidence type="ECO:0000256" key="1">
    <source>
        <dbReference type="ARBA" id="ARBA00000815"/>
    </source>
</evidence>
<comment type="caution">
    <text evidence="7">The sequence shown here is derived from an EMBL/GenBank/DDBJ whole genome shotgun (WGS) entry which is preliminary data.</text>
</comment>
<dbReference type="InterPro" id="IPR030048">
    <property type="entry name" value="SurE"/>
</dbReference>
<evidence type="ECO:0000259" key="6">
    <source>
        <dbReference type="Pfam" id="PF01975"/>
    </source>
</evidence>
<feature type="binding site" evidence="5">
    <location>
        <position position="45"/>
    </location>
    <ligand>
        <name>a divalent metal cation</name>
        <dbReference type="ChEBI" id="CHEBI:60240"/>
    </ligand>
</feature>
<name>A0A4V2RZ00_9ACTN</name>
<evidence type="ECO:0000256" key="2">
    <source>
        <dbReference type="ARBA" id="ARBA00011062"/>
    </source>
</evidence>
<dbReference type="Pfam" id="PF01975">
    <property type="entry name" value="SurE"/>
    <property type="match status" value="1"/>
</dbReference>
<proteinExistence type="inferred from homology"/>
<dbReference type="RefSeq" id="WP_132211897.1">
    <property type="nucleotide sequence ID" value="NZ_SLWN01000009.1"/>
</dbReference>
<keyword evidence="3 5" id="KW-0479">Metal-binding</keyword>
<organism evidence="7 8">
    <name type="scientific">Kribbella steppae</name>
    <dbReference type="NCBI Taxonomy" id="2512223"/>
    <lineage>
        <taxon>Bacteria</taxon>
        <taxon>Bacillati</taxon>
        <taxon>Actinomycetota</taxon>
        <taxon>Actinomycetes</taxon>
        <taxon>Propionibacteriales</taxon>
        <taxon>Kribbellaceae</taxon>
        <taxon>Kribbella</taxon>
    </lineage>
</organism>
<evidence type="ECO:0000256" key="5">
    <source>
        <dbReference type="HAMAP-Rule" id="MF_00060"/>
    </source>
</evidence>
<dbReference type="Proteomes" id="UP000294508">
    <property type="component" value="Unassembled WGS sequence"/>
</dbReference>
<dbReference type="GO" id="GO:0005737">
    <property type="term" value="C:cytoplasm"/>
    <property type="evidence" value="ECO:0007669"/>
    <property type="project" value="UniProtKB-SubCell"/>
</dbReference>
<comment type="function">
    <text evidence="5">Nucleotidase that shows phosphatase activity on nucleoside 5'-monophosphates.</text>
</comment>
<dbReference type="EMBL" id="SLWN01000009">
    <property type="protein sequence ID" value="TCO23286.1"/>
    <property type="molecule type" value="Genomic_DNA"/>
</dbReference>
<comment type="subcellular location">
    <subcellularLocation>
        <location evidence="5">Cytoplasm</location>
    </subcellularLocation>
</comment>
<dbReference type="InterPro" id="IPR002828">
    <property type="entry name" value="SurE-like_Pase/nucleotidase"/>
</dbReference>
<comment type="cofactor">
    <cofactor evidence="5">
        <name>a divalent metal cation</name>
        <dbReference type="ChEBI" id="CHEBI:60240"/>
    </cofactor>
    <text evidence="5">Binds 1 divalent metal cation per subunit.</text>
</comment>
<sequence>MAPDTLRVLITNDDGYQAPGIRALAPAIAELGYDVLVVAPLDDQSGVGSARAAMVGRPIRTVVEEEGGIAYHGIDGTPALAVTLAVVGAFGAAPDLVVSGINRGHNIGIPIFHSGTVAAALTAAGQGLSAVAVSIDSEDPAHWGTAGAVAAEALTWIVPEPAGTVLTINVPDRPLDQLAGVRHASLAPIKRSRIIGTTAPTGEPMIELEPPAPNPVPDSDEALLAAGFVAVTPIIGIREVKDDAAATALGKRLSSYR</sequence>
<reference evidence="7 8" key="1">
    <citation type="journal article" date="2015" name="Stand. Genomic Sci.">
        <title>Genomic Encyclopedia of Bacterial and Archaeal Type Strains, Phase III: the genomes of soil and plant-associated and newly described type strains.</title>
        <authorList>
            <person name="Whitman W.B."/>
            <person name="Woyke T."/>
            <person name="Klenk H.P."/>
            <person name="Zhou Y."/>
            <person name="Lilburn T.G."/>
            <person name="Beck B.J."/>
            <person name="De Vos P."/>
            <person name="Vandamme P."/>
            <person name="Eisen J.A."/>
            <person name="Garrity G."/>
            <person name="Hugenholtz P."/>
            <person name="Kyrpides N.C."/>
        </authorList>
    </citation>
    <scope>NUCLEOTIDE SEQUENCE [LARGE SCALE GENOMIC DNA]</scope>
    <source>
        <strain evidence="7 8">VKM Ac-2572</strain>
    </source>
</reference>
<keyword evidence="4 5" id="KW-0378">Hydrolase</keyword>
<dbReference type="OrthoDB" id="9780815at2"/>
<comment type="catalytic activity">
    <reaction evidence="1 5">
        <text>a ribonucleoside 5'-phosphate + H2O = a ribonucleoside + phosphate</text>
        <dbReference type="Rhea" id="RHEA:12484"/>
        <dbReference type="ChEBI" id="CHEBI:15377"/>
        <dbReference type="ChEBI" id="CHEBI:18254"/>
        <dbReference type="ChEBI" id="CHEBI:43474"/>
        <dbReference type="ChEBI" id="CHEBI:58043"/>
        <dbReference type="EC" id="3.1.3.5"/>
    </reaction>
</comment>